<name>A0A1J4K655_9EUKA</name>
<sequence>MSTTPVVLIPVQRYNSLERKRIYSVPKVGPPSTLKNIKMIPQIPSVDSIFDNFLVNTSKSPLHLCLEEMVKSLLKSTNAQCWIFTDKVMNSPSLGKTTTINNSILCFSFRTNQITFVGNPQTHDCYDREVDGDAPIVYVPFADMVGKVLFVVKVGIINLSHDDRSRLEQITFKFKKVSHLILPLINQAQNSSQLNEFQEFLDEIELKFGLRLAQLFKKHGICELYTFKNGDFLPLGGKQINSVINDIGFAKDSLINEKISVIDNVLNAEGYNELYDGTDPEAAASIPFQFKKQVVSLVLRRKKVFTQAEINEILSYHKKLAKLLNDQILIQCHDASIQTESSFFNQNANDSTSDNHDKRKIETIAKNSEVIIKTELSTILLKLLSFTESISYNLSIENLIEISSSEIKKIFNADSSALLVVSGNELIAPFGKRFKVDDGIAGHVISEKLFMNTLNAKVHPKFDNVVDTLGKRQNTDNYVIQMMAVPIISISGSVLGCIEVIKYVPQETLNSENEEFAFFGDNEEKVLKALSVLISVHILNALIFSTAISLGKTLGSSCTMKNPLDRLTQMITDTFKAKRVTLYSYVKSQNKFELIKNSGLSAGNVSIFVRDATNTKRTIIFNGKDIHSFQNGLDKTLESTRSNICSGHSDIIKTIFSTLEESIECNSGNSKKTSLSMLKSIQSLNSIERIDVNDFIIAFPILSKDDSVLGAVEFVTPEQLFDEDLTLIELFALNLAAIIENINEKCRSELTLKEYLSTDEERKSNRPPAKLLIDQKKSYEISLQNFDVFQYDDINGIRIIFILFSNFDLQKKFSISNETLFNFSYNIMNTFLKVPTFSWHHALDSFQFAMSLLSKLEKSPIDVLATAVSCLCRNLGRQESEILKNEEYANNILNENYNAYEVICCEKVVSIISRDECNIFKCFLENEVKSLWELVFELIISTNLYKKLDTNDKLYDLKLISRCSIFAPAARSNKSCIRDKEYIDEILYRTVNIQEFPDIVFNGKNQQRQLLNKEKSMPILYSGVVVPLFENLNELSNVFNDILQVVQRNSSVLYK</sequence>
<dbReference type="GO" id="GO:0007165">
    <property type="term" value="P:signal transduction"/>
    <property type="evidence" value="ECO:0007669"/>
    <property type="project" value="InterPro"/>
</dbReference>
<keyword evidence="2" id="KW-0378">Hydrolase</keyword>
<gene>
    <name evidence="4" type="ORF">TRFO_05542</name>
</gene>
<protein>
    <recommendedName>
        <fullName evidence="3">PDEase domain-containing protein</fullName>
    </recommendedName>
</protein>
<dbReference type="SUPFAM" id="SSF109604">
    <property type="entry name" value="HD-domain/PDEase-like"/>
    <property type="match status" value="1"/>
</dbReference>
<dbReference type="PANTHER" id="PTHR11347">
    <property type="entry name" value="CYCLIC NUCLEOTIDE PHOSPHODIESTERASE"/>
    <property type="match status" value="1"/>
</dbReference>
<dbReference type="Proteomes" id="UP000179807">
    <property type="component" value="Unassembled WGS sequence"/>
</dbReference>
<dbReference type="RefSeq" id="XP_068359496.1">
    <property type="nucleotide sequence ID" value="XM_068492551.1"/>
</dbReference>
<dbReference type="Gene3D" id="1.10.1300.10">
    <property type="entry name" value="3'5'-cyclic nucleotide phosphodiesterase, catalytic domain"/>
    <property type="match status" value="1"/>
</dbReference>
<keyword evidence="5" id="KW-1185">Reference proteome</keyword>
<evidence type="ECO:0000256" key="2">
    <source>
        <dbReference type="ARBA" id="ARBA00022801"/>
    </source>
</evidence>
<dbReference type="GO" id="GO:0004114">
    <property type="term" value="F:3',5'-cyclic-nucleotide phosphodiesterase activity"/>
    <property type="evidence" value="ECO:0007669"/>
    <property type="project" value="InterPro"/>
</dbReference>
<evidence type="ECO:0000313" key="5">
    <source>
        <dbReference type="Proteomes" id="UP000179807"/>
    </source>
</evidence>
<dbReference type="AlphaFoldDB" id="A0A1J4K655"/>
<dbReference type="Gene3D" id="3.30.450.40">
    <property type="match status" value="2"/>
</dbReference>
<feature type="domain" description="PDEase" evidence="3">
    <location>
        <begin position="838"/>
        <end position="954"/>
    </location>
</feature>
<dbReference type="EMBL" id="MLAK01000727">
    <property type="protein sequence ID" value="OHT06360.1"/>
    <property type="molecule type" value="Genomic_DNA"/>
</dbReference>
<keyword evidence="1" id="KW-0479">Metal-binding</keyword>
<proteinExistence type="predicted"/>
<dbReference type="Pfam" id="PF00233">
    <property type="entry name" value="PDEase_I"/>
    <property type="match status" value="1"/>
</dbReference>
<dbReference type="InterPro" id="IPR002073">
    <property type="entry name" value="PDEase_catalytic_dom"/>
</dbReference>
<dbReference type="SUPFAM" id="SSF55781">
    <property type="entry name" value="GAF domain-like"/>
    <property type="match status" value="2"/>
</dbReference>
<evidence type="ECO:0000259" key="3">
    <source>
        <dbReference type="Pfam" id="PF00233"/>
    </source>
</evidence>
<dbReference type="InterPro" id="IPR036971">
    <property type="entry name" value="PDEase_catalytic_dom_sf"/>
</dbReference>
<dbReference type="VEuPathDB" id="TrichDB:TRFO_05542"/>
<dbReference type="GO" id="GO:0046872">
    <property type="term" value="F:metal ion binding"/>
    <property type="evidence" value="ECO:0007669"/>
    <property type="project" value="UniProtKB-KW"/>
</dbReference>
<organism evidence="4 5">
    <name type="scientific">Tritrichomonas foetus</name>
    <dbReference type="NCBI Taxonomy" id="1144522"/>
    <lineage>
        <taxon>Eukaryota</taxon>
        <taxon>Metamonada</taxon>
        <taxon>Parabasalia</taxon>
        <taxon>Tritrichomonadida</taxon>
        <taxon>Tritrichomonadidae</taxon>
        <taxon>Tritrichomonas</taxon>
    </lineage>
</organism>
<dbReference type="InterPro" id="IPR029016">
    <property type="entry name" value="GAF-like_dom_sf"/>
</dbReference>
<reference evidence="4" key="1">
    <citation type="submission" date="2016-10" db="EMBL/GenBank/DDBJ databases">
        <authorList>
            <person name="Benchimol M."/>
            <person name="Almeida L.G."/>
            <person name="Vasconcelos A.T."/>
            <person name="Perreira-Neves A."/>
            <person name="Rosa I.A."/>
            <person name="Tasca T."/>
            <person name="Bogo M.R."/>
            <person name="de Souza W."/>
        </authorList>
    </citation>
    <scope>NUCLEOTIDE SEQUENCE [LARGE SCALE GENOMIC DNA]</scope>
    <source>
        <strain evidence="4">K</strain>
    </source>
</reference>
<dbReference type="GeneID" id="94827255"/>
<comment type="caution">
    <text evidence="4">The sequence shown here is derived from an EMBL/GenBank/DDBJ whole genome shotgun (WGS) entry which is preliminary data.</text>
</comment>
<accession>A0A1J4K655</accession>
<evidence type="ECO:0000313" key="4">
    <source>
        <dbReference type="EMBL" id="OHT06360.1"/>
    </source>
</evidence>
<evidence type="ECO:0000256" key="1">
    <source>
        <dbReference type="ARBA" id="ARBA00022723"/>
    </source>
</evidence>